<proteinExistence type="predicted"/>
<keyword evidence="2" id="KW-1185">Reference proteome</keyword>
<evidence type="ECO:0000313" key="2">
    <source>
        <dbReference type="Proteomes" id="UP000655523"/>
    </source>
</evidence>
<dbReference type="EMBL" id="WOEZ01000180">
    <property type="protein sequence ID" value="NPT58778.1"/>
    <property type="molecule type" value="Genomic_DNA"/>
</dbReference>
<comment type="caution">
    <text evidence="1">The sequence shown here is derived from an EMBL/GenBank/DDBJ whole genome shotgun (WGS) entry which is preliminary data.</text>
</comment>
<dbReference type="AlphaFoldDB" id="A0A972NUN6"/>
<gene>
    <name evidence="1" type="ORF">GNZ13_30530</name>
</gene>
<dbReference type="Proteomes" id="UP000655523">
    <property type="component" value="Unassembled WGS sequence"/>
</dbReference>
<sequence length="197" mass="21406">MGLTTNKKGEVMSEAMKTFKAGPYTLVARVTGSGCRGVLWADGKMAFEVRGETLDEVWRGLCNALYERQVWLAAARLDEPTVEEAAKAFVCIAHQLTAGHKAMLRAHLTAPNRKITATQLAKAAGYANYSAANLQYGLLGAMLFAELPIDLPKRKDGSPVMTCAIASGEYLSTSCEEEWTWTMRPYIAAGLVASRIL</sequence>
<name>A0A972NUN6_9BURK</name>
<reference evidence="1 2" key="1">
    <citation type="submission" date="2019-11" db="EMBL/GenBank/DDBJ databases">
        <title>Metabolism of dissolved organic matter in forest soils.</title>
        <authorList>
            <person name="Cyle K.T."/>
            <person name="Wilhelm R.C."/>
            <person name="Martinez C.E."/>
        </authorList>
    </citation>
    <scope>NUCLEOTIDE SEQUENCE [LARGE SCALE GENOMIC DNA]</scope>
    <source>
        <strain evidence="1 2">5N</strain>
    </source>
</reference>
<evidence type="ECO:0000313" key="1">
    <source>
        <dbReference type="EMBL" id="NPT58778.1"/>
    </source>
</evidence>
<accession>A0A972NUN6</accession>
<organism evidence="1 2">
    <name type="scientific">Paraburkholderia elongata</name>
    <dbReference type="NCBI Taxonomy" id="2675747"/>
    <lineage>
        <taxon>Bacteria</taxon>
        <taxon>Pseudomonadati</taxon>
        <taxon>Pseudomonadota</taxon>
        <taxon>Betaproteobacteria</taxon>
        <taxon>Burkholderiales</taxon>
        <taxon>Burkholderiaceae</taxon>
        <taxon>Paraburkholderia</taxon>
    </lineage>
</organism>
<protein>
    <submittedName>
        <fullName evidence="1">Uncharacterized protein</fullName>
    </submittedName>
</protein>